<proteinExistence type="predicted"/>
<sequence length="90" mass="9776">MAKDSSLDFADPLMNQEALPQVSLSSIAGNGRAVMVRTIQTMVQSTKKSLDNEFAIATIRQTVIRSTARVLEPGRTSETPIVFLAVARAR</sequence>
<accession>A0A9W5YV26</accession>
<gene>
    <name evidence="1" type="ORF">AbraCBS73388_011136</name>
</gene>
<name>A0A9W5YV26_9EURO</name>
<dbReference type="AlphaFoldDB" id="A0A9W5YV26"/>
<organism evidence="1 2">
    <name type="scientific">Aspergillus brasiliensis</name>
    <dbReference type="NCBI Taxonomy" id="319629"/>
    <lineage>
        <taxon>Eukaryota</taxon>
        <taxon>Fungi</taxon>
        <taxon>Dikarya</taxon>
        <taxon>Ascomycota</taxon>
        <taxon>Pezizomycotina</taxon>
        <taxon>Eurotiomycetes</taxon>
        <taxon>Eurotiomycetidae</taxon>
        <taxon>Eurotiales</taxon>
        <taxon>Aspergillaceae</taxon>
        <taxon>Aspergillus</taxon>
        <taxon>Aspergillus subgen. Circumdati</taxon>
    </lineage>
</organism>
<evidence type="ECO:0000313" key="2">
    <source>
        <dbReference type="Proteomes" id="UP001143548"/>
    </source>
</evidence>
<evidence type="ECO:0000313" key="1">
    <source>
        <dbReference type="EMBL" id="GKZ24329.1"/>
    </source>
</evidence>
<reference evidence="1" key="1">
    <citation type="submission" date="2022-07" db="EMBL/GenBank/DDBJ databases">
        <title>Taxonomy of Aspergillus series Nigri: significant species reduction supported by multi-species coalescent approaches.</title>
        <authorList>
            <person name="Bian C."/>
            <person name="Kusuya Y."/>
            <person name="Sklenar F."/>
            <person name="D'hooge E."/>
            <person name="Yaguchi T."/>
            <person name="Takahashi H."/>
            <person name="Hubka V."/>
        </authorList>
    </citation>
    <scope>NUCLEOTIDE SEQUENCE</scope>
    <source>
        <strain evidence="1">CBS 733.88</strain>
    </source>
</reference>
<comment type="caution">
    <text evidence="1">The sequence shown here is derived from an EMBL/GenBank/DDBJ whole genome shotgun (WGS) entry which is preliminary data.</text>
</comment>
<dbReference type="EMBL" id="BROQ01000083">
    <property type="protein sequence ID" value="GKZ24329.1"/>
    <property type="molecule type" value="Genomic_DNA"/>
</dbReference>
<dbReference type="Proteomes" id="UP001143548">
    <property type="component" value="Unassembled WGS sequence"/>
</dbReference>
<protein>
    <submittedName>
        <fullName evidence="1">Uncharacterized protein</fullName>
    </submittedName>
</protein>